<dbReference type="Pfam" id="PF06969">
    <property type="entry name" value="HemN_C"/>
    <property type="match status" value="1"/>
</dbReference>
<keyword evidence="12 15" id="KW-0627">Porphyrin biosynthesis</keyword>
<dbReference type="Pfam" id="PF04055">
    <property type="entry name" value="Radical_SAM"/>
    <property type="match status" value="1"/>
</dbReference>
<keyword evidence="9 15" id="KW-0560">Oxidoreductase</keyword>
<feature type="binding site" evidence="16">
    <location>
        <position position="178"/>
    </location>
    <ligand>
        <name>S-adenosyl-L-methionine</name>
        <dbReference type="ChEBI" id="CHEBI:59789"/>
        <label>2</label>
    </ligand>
</feature>
<feature type="domain" description="Radical SAM core" evidence="18">
    <location>
        <begin position="50"/>
        <end position="285"/>
    </location>
</feature>
<proteinExistence type="inferred from homology"/>
<keyword evidence="10 15" id="KW-0408">Iron</keyword>
<evidence type="ECO:0000256" key="16">
    <source>
        <dbReference type="PIRSR" id="PIRSR000167-1"/>
    </source>
</evidence>
<dbReference type="PANTHER" id="PTHR13932">
    <property type="entry name" value="COPROPORPHYRINIGEN III OXIDASE"/>
    <property type="match status" value="1"/>
</dbReference>
<feature type="binding site" evidence="16">
    <location>
        <position position="190"/>
    </location>
    <ligand>
        <name>S-adenosyl-L-methionine</name>
        <dbReference type="ChEBI" id="CHEBI:59789"/>
        <label>2</label>
    </ligand>
</feature>
<evidence type="ECO:0000259" key="18">
    <source>
        <dbReference type="PROSITE" id="PS51918"/>
    </source>
</evidence>
<keyword evidence="5 15" id="KW-0004">4Fe-4S</keyword>
<dbReference type="Proteomes" id="UP000027318">
    <property type="component" value="Unassembled WGS sequence"/>
</dbReference>
<evidence type="ECO:0000256" key="8">
    <source>
        <dbReference type="ARBA" id="ARBA00022723"/>
    </source>
</evidence>
<evidence type="ECO:0000256" key="9">
    <source>
        <dbReference type="ARBA" id="ARBA00023002"/>
    </source>
</evidence>
<organism evidence="19 20">
    <name type="scientific">Nitrincola lacisaponensis</name>
    <dbReference type="NCBI Taxonomy" id="267850"/>
    <lineage>
        <taxon>Bacteria</taxon>
        <taxon>Pseudomonadati</taxon>
        <taxon>Pseudomonadota</taxon>
        <taxon>Gammaproteobacteria</taxon>
        <taxon>Oceanospirillales</taxon>
        <taxon>Oceanospirillaceae</taxon>
        <taxon>Nitrincola</taxon>
    </lineage>
</organism>
<dbReference type="EC" id="1.3.98.3" evidence="15"/>
<dbReference type="SFLD" id="SFLDG01082">
    <property type="entry name" value="B12-binding_domain_containing"/>
    <property type="match status" value="1"/>
</dbReference>
<feature type="binding site" evidence="16">
    <location>
        <position position="59"/>
    </location>
    <ligand>
        <name>S-adenosyl-L-methionine</name>
        <dbReference type="ChEBI" id="CHEBI:59789"/>
        <label>1</label>
    </ligand>
</feature>
<comment type="function">
    <text evidence="13">Involved in the heme biosynthesis. Catalyzes the anaerobic oxidative decarboxylation of propionate groups of rings A and B of coproporphyrinogen III to yield the vinyl groups in protoporphyrinogen IX.</text>
</comment>
<dbReference type="InterPro" id="IPR004558">
    <property type="entry name" value="Coprogen_oxidase_HemN"/>
</dbReference>
<dbReference type="GO" id="GO:0004109">
    <property type="term" value="F:coproporphyrinogen oxidase activity"/>
    <property type="evidence" value="ECO:0007669"/>
    <property type="project" value="InterPro"/>
</dbReference>
<keyword evidence="6 15" id="KW-0963">Cytoplasm</keyword>
<comment type="catalytic activity">
    <reaction evidence="14 15">
        <text>coproporphyrinogen III + 2 S-adenosyl-L-methionine = protoporphyrinogen IX + 2 5'-deoxyadenosine + 2 L-methionine + 2 CO2</text>
        <dbReference type="Rhea" id="RHEA:15425"/>
        <dbReference type="ChEBI" id="CHEBI:16526"/>
        <dbReference type="ChEBI" id="CHEBI:17319"/>
        <dbReference type="ChEBI" id="CHEBI:57307"/>
        <dbReference type="ChEBI" id="CHEBI:57309"/>
        <dbReference type="ChEBI" id="CHEBI:57844"/>
        <dbReference type="ChEBI" id="CHEBI:59789"/>
        <dbReference type="EC" id="1.3.98.3"/>
    </reaction>
</comment>
<dbReference type="InterPro" id="IPR007197">
    <property type="entry name" value="rSAM"/>
</dbReference>
<dbReference type="CDD" id="cd01335">
    <property type="entry name" value="Radical_SAM"/>
    <property type="match status" value="1"/>
</dbReference>
<evidence type="ECO:0000256" key="3">
    <source>
        <dbReference type="ARBA" id="ARBA00005493"/>
    </source>
</evidence>
<gene>
    <name evidence="19" type="ORF">ADINL_2995</name>
</gene>
<evidence type="ECO:0000256" key="13">
    <source>
        <dbReference type="ARBA" id="ARBA00024295"/>
    </source>
</evidence>
<evidence type="ECO:0000256" key="11">
    <source>
        <dbReference type="ARBA" id="ARBA00023014"/>
    </source>
</evidence>
<dbReference type="InterPro" id="IPR010723">
    <property type="entry name" value="HemN_C"/>
</dbReference>
<feature type="binding site" evidence="17">
    <location>
        <position position="65"/>
    </location>
    <ligand>
        <name>[4Fe-4S] cluster</name>
        <dbReference type="ChEBI" id="CHEBI:49883"/>
        <note>4Fe-4S-S-AdoMet</note>
    </ligand>
</feature>
<evidence type="ECO:0000256" key="2">
    <source>
        <dbReference type="ARBA" id="ARBA00004785"/>
    </source>
</evidence>
<dbReference type="SMART" id="SM00729">
    <property type="entry name" value="Elp3"/>
    <property type="match status" value="1"/>
</dbReference>
<dbReference type="STRING" id="267850.ADINL_2995"/>
<dbReference type="PATRIC" id="fig|267850.7.peg.2946"/>
<feature type="binding site" evidence="16">
    <location>
        <position position="215"/>
    </location>
    <ligand>
        <name>S-adenosyl-L-methionine</name>
        <dbReference type="ChEBI" id="CHEBI:59789"/>
        <label>2</label>
    </ligand>
</feature>
<dbReference type="PANTHER" id="PTHR13932:SF6">
    <property type="entry name" value="OXYGEN-INDEPENDENT COPROPORPHYRINOGEN III OXIDASE"/>
    <property type="match status" value="1"/>
</dbReference>
<evidence type="ECO:0000256" key="10">
    <source>
        <dbReference type="ARBA" id="ARBA00023004"/>
    </source>
</evidence>
<dbReference type="GO" id="GO:0046872">
    <property type="term" value="F:metal ion binding"/>
    <property type="evidence" value="ECO:0007669"/>
    <property type="project" value="UniProtKB-KW"/>
</dbReference>
<feature type="binding site" evidence="17">
    <location>
        <position position="72"/>
    </location>
    <ligand>
        <name>[4Fe-4S] cluster</name>
        <dbReference type="ChEBI" id="CHEBI:49883"/>
        <note>4Fe-4S-S-AdoMet</note>
    </ligand>
</feature>
<comment type="pathway">
    <text evidence="2 15">Porphyrin-containing compound metabolism; protoporphyrin-IX biosynthesis; protoporphyrinogen-IX from coproporphyrinogen-III (AdoMet route): step 1/1.</text>
</comment>
<keyword evidence="7 15" id="KW-0949">S-adenosyl-L-methionine</keyword>
<dbReference type="GO" id="GO:0051989">
    <property type="term" value="F:coproporphyrinogen dehydrogenase activity"/>
    <property type="evidence" value="ECO:0007669"/>
    <property type="project" value="UniProtKB-EC"/>
</dbReference>
<feature type="binding site" evidence="16">
    <location>
        <position position="335"/>
    </location>
    <ligand>
        <name>S-adenosyl-L-methionine</name>
        <dbReference type="ChEBI" id="CHEBI:59789"/>
        <label>1</label>
    </ligand>
</feature>
<dbReference type="Gene3D" id="1.10.10.920">
    <property type="match status" value="1"/>
</dbReference>
<keyword evidence="11 15" id="KW-0411">Iron-sulfur</keyword>
<evidence type="ECO:0000256" key="4">
    <source>
        <dbReference type="ARBA" id="ARBA00011245"/>
    </source>
</evidence>
<evidence type="ECO:0000256" key="12">
    <source>
        <dbReference type="ARBA" id="ARBA00023244"/>
    </source>
</evidence>
<reference evidence="19 20" key="1">
    <citation type="journal article" date="2005" name="Int. J. Syst. Evol. Microbiol.">
        <title>Nitrincola lacisaponensis gen. nov., sp. nov., a novel alkaliphilic bacterium isolated from an alkaline, saline lake.</title>
        <authorList>
            <person name="Dimitriu P.A."/>
            <person name="Shukla S.K."/>
            <person name="Conradt J."/>
            <person name="Marquez M.C."/>
            <person name="Ventosa A."/>
            <person name="Maglia A."/>
            <person name="Peyton B.M."/>
            <person name="Pinkart H.C."/>
            <person name="Mormile M.R."/>
        </authorList>
    </citation>
    <scope>NUCLEOTIDE SEQUENCE [LARGE SCALE GENOMIC DNA]</scope>
    <source>
        <strain evidence="19 20">4CA</strain>
    </source>
</reference>
<dbReference type="FunFam" id="3.80.30.20:FF:000012">
    <property type="entry name" value="Coproporphyrinogen-III oxidase"/>
    <property type="match status" value="1"/>
</dbReference>
<dbReference type="InterPro" id="IPR058240">
    <property type="entry name" value="rSAM_sf"/>
</dbReference>
<comment type="subcellular location">
    <subcellularLocation>
        <location evidence="1 15">Cytoplasm</location>
    </subcellularLocation>
</comment>
<dbReference type="InterPro" id="IPR023404">
    <property type="entry name" value="rSAM_horseshoe"/>
</dbReference>
<dbReference type="RefSeq" id="WP_239644403.1">
    <property type="nucleotide sequence ID" value="NZ_JMSZ01000042.1"/>
</dbReference>
<protein>
    <recommendedName>
        <fullName evidence="15">Coproporphyrinogen-III oxidase</fullName>
        <ecNumber evidence="15">1.3.98.3</ecNumber>
    </recommendedName>
</protein>
<name>A0A063Y052_9GAMM</name>
<feature type="binding site" evidence="16">
    <location>
        <position position="151"/>
    </location>
    <ligand>
        <name>S-adenosyl-L-methionine</name>
        <dbReference type="ChEBI" id="CHEBI:59789"/>
        <label>1</label>
    </ligand>
</feature>
<evidence type="ECO:0000256" key="7">
    <source>
        <dbReference type="ARBA" id="ARBA00022691"/>
    </source>
</evidence>
<feature type="binding site" evidence="16">
    <location>
        <begin position="117"/>
        <end position="118"/>
    </location>
    <ligand>
        <name>S-adenosyl-L-methionine</name>
        <dbReference type="ChEBI" id="CHEBI:59789"/>
        <label>2</label>
    </ligand>
</feature>
<dbReference type="InterPro" id="IPR034505">
    <property type="entry name" value="Coproporphyrinogen-III_oxidase"/>
</dbReference>
<sequence length="463" mass="52929">MKNDSRIVWDMELINRYDLSGPRYTSYPTAVQFDPALSASELVHQGQNSADKQAPLSLYVHIPFCAHVCYYCACNKVITRNRDRAQPYLETVYREMEQLSQWYSDDRIVDQLHWGGGTPTFISDSQMYELMQALRRQFNLRNDDQGDYSIEIDPREASPETLDVLRQTGFNRISLGVQDLDPQVQQAVNRVQPLEQTQAVLDKARQLGFSSINMDLIYGLPHQSLESFDKTLDVVIGMNPDRLSVFNYAHLPDRFRSQKHINPEQLPSPETKLAILQHSINKLLDAGYVYIGMDHFAKPDDSLALAQAAGQLHRNFQGYTTHAECDLVAMGVSAISQIGRVYYQNEHDLAAYTQAVTQQKHAIRRGVCLTDDDIIRGAVINQLICHFELDTTTIEQRFGILFNDYFNQEQSELTQFEADGLIQRHGSRIEVTPAGRLLIRRICMAFDAYIPKQQPTRGYSRII</sequence>
<dbReference type="GO" id="GO:0005737">
    <property type="term" value="C:cytoplasm"/>
    <property type="evidence" value="ECO:0007669"/>
    <property type="project" value="UniProtKB-SubCell"/>
</dbReference>
<feature type="binding site" evidence="16">
    <location>
        <position position="116"/>
    </location>
    <ligand>
        <name>S-adenosyl-L-methionine</name>
        <dbReference type="ChEBI" id="CHEBI:59789"/>
        <label>1</label>
    </ligand>
</feature>
<dbReference type="GO" id="GO:0006782">
    <property type="term" value="P:protoporphyrinogen IX biosynthetic process"/>
    <property type="evidence" value="ECO:0007669"/>
    <property type="project" value="UniProtKB-UniPathway"/>
</dbReference>
<dbReference type="GO" id="GO:0051539">
    <property type="term" value="F:4 iron, 4 sulfur cluster binding"/>
    <property type="evidence" value="ECO:0007669"/>
    <property type="project" value="UniProtKB-KW"/>
</dbReference>
<dbReference type="AlphaFoldDB" id="A0A063Y052"/>
<comment type="similarity">
    <text evidence="3 15">Belongs to the anaerobic coproporphyrinogen-III oxidase family.</text>
</comment>
<evidence type="ECO:0000256" key="6">
    <source>
        <dbReference type="ARBA" id="ARBA00022490"/>
    </source>
</evidence>
<dbReference type="SUPFAM" id="SSF102114">
    <property type="entry name" value="Radical SAM enzymes"/>
    <property type="match status" value="1"/>
</dbReference>
<dbReference type="EMBL" id="JMSZ01000042">
    <property type="protein sequence ID" value="KDE38540.1"/>
    <property type="molecule type" value="Genomic_DNA"/>
</dbReference>
<comment type="cofactor">
    <cofactor evidence="15 17">
        <name>[4Fe-4S] cluster</name>
        <dbReference type="ChEBI" id="CHEBI:49883"/>
    </cofactor>
    <text evidence="15 17">Binds 1 [4Fe-4S] cluster. The cluster is coordinated with 3 cysteines and an exchangeable S-adenosyl-L-methionine.</text>
</comment>
<evidence type="ECO:0000313" key="20">
    <source>
        <dbReference type="Proteomes" id="UP000027318"/>
    </source>
</evidence>
<evidence type="ECO:0000256" key="1">
    <source>
        <dbReference type="ARBA" id="ARBA00004496"/>
    </source>
</evidence>
<evidence type="ECO:0000313" key="19">
    <source>
        <dbReference type="EMBL" id="KDE38540.1"/>
    </source>
</evidence>
<evidence type="ECO:0000256" key="15">
    <source>
        <dbReference type="PIRNR" id="PIRNR000167"/>
    </source>
</evidence>
<dbReference type="FunFam" id="1.10.10.920:FF:000002">
    <property type="entry name" value="Coproporphyrinogen-III oxidase"/>
    <property type="match status" value="1"/>
</dbReference>
<evidence type="ECO:0000256" key="17">
    <source>
        <dbReference type="PIRSR" id="PIRSR000167-2"/>
    </source>
</evidence>
<dbReference type="SFLD" id="SFLDF00277">
    <property type="entry name" value="oxygen-independent_coproporphy"/>
    <property type="match status" value="1"/>
</dbReference>
<evidence type="ECO:0000256" key="14">
    <source>
        <dbReference type="ARBA" id="ARBA00048321"/>
    </source>
</evidence>
<comment type="subunit">
    <text evidence="4">Monomer.</text>
</comment>
<dbReference type="PROSITE" id="PS51918">
    <property type="entry name" value="RADICAL_SAM"/>
    <property type="match status" value="1"/>
</dbReference>
<dbReference type="UniPathway" id="UPA00251">
    <property type="reaction ID" value="UER00323"/>
</dbReference>
<feature type="binding site" evidence="16">
    <location>
        <begin position="71"/>
        <end position="73"/>
    </location>
    <ligand>
        <name>S-adenosyl-L-methionine</name>
        <dbReference type="ChEBI" id="CHEBI:59789"/>
        <label>2</label>
    </ligand>
</feature>
<dbReference type="SFLD" id="SFLDG01065">
    <property type="entry name" value="anaerobic_coproporphyrinogen-I"/>
    <property type="match status" value="1"/>
</dbReference>
<dbReference type="NCBIfam" id="TIGR00538">
    <property type="entry name" value="hemN"/>
    <property type="match status" value="1"/>
</dbReference>
<keyword evidence="8 15" id="KW-0479">Metal-binding</keyword>
<comment type="caution">
    <text evidence="19">The sequence shown here is derived from an EMBL/GenBank/DDBJ whole genome shotgun (WGS) entry which is preliminary data.</text>
</comment>
<dbReference type="SFLD" id="SFLDS00029">
    <property type="entry name" value="Radical_SAM"/>
    <property type="match status" value="1"/>
</dbReference>
<dbReference type="InterPro" id="IPR006638">
    <property type="entry name" value="Elp3/MiaA/NifB-like_rSAM"/>
</dbReference>
<evidence type="ECO:0000256" key="5">
    <source>
        <dbReference type="ARBA" id="ARBA00022485"/>
    </source>
</evidence>
<dbReference type="Gene3D" id="3.80.30.20">
    <property type="entry name" value="tm_1862 like domain"/>
    <property type="match status" value="1"/>
</dbReference>
<dbReference type="PIRSF" id="PIRSF000167">
    <property type="entry name" value="HemN"/>
    <property type="match status" value="1"/>
</dbReference>
<feature type="binding site" evidence="17">
    <location>
        <position position="69"/>
    </location>
    <ligand>
        <name>[4Fe-4S] cluster</name>
        <dbReference type="ChEBI" id="CHEBI:49883"/>
        <note>4Fe-4S-S-AdoMet</note>
    </ligand>
</feature>
<accession>A0A063Y052</accession>
<keyword evidence="20" id="KW-1185">Reference proteome</keyword>
<feature type="binding site" evidence="16">
    <location>
        <position position="249"/>
    </location>
    <ligand>
        <name>S-adenosyl-L-methionine</name>
        <dbReference type="ChEBI" id="CHEBI:59789"/>
        <label>2</label>
    </ligand>
</feature>